<feature type="compositionally biased region" description="Basic and acidic residues" evidence="1">
    <location>
        <begin position="7"/>
        <end position="21"/>
    </location>
</feature>
<protein>
    <submittedName>
        <fullName evidence="2">Uncharacterized protein</fullName>
    </submittedName>
</protein>
<sequence>MFIELIGKNDDNSEGEPDKEGSTTTEEVGVEYFDIFPTRSELAYHKYLMCSPIPSIFLRNLDVLSEGKYAILGIVNTRFLEKSWR</sequence>
<dbReference type="EMBL" id="BKCJ010395825">
    <property type="protein sequence ID" value="GFA27044.1"/>
    <property type="molecule type" value="Genomic_DNA"/>
</dbReference>
<comment type="caution">
    <text evidence="2">The sequence shown here is derived from an EMBL/GenBank/DDBJ whole genome shotgun (WGS) entry which is preliminary data.</text>
</comment>
<organism evidence="2">
    <name type="scientific">Tanacetum cinerariifolium</name>
    <name type="common">Dalmatian daisy</name>
    <name type="synonym">Chrysanthemum cinerariifolium</name>
    <dbReference type="NCBI Taxonomy" id="118510"/>
    <lineage>
        <taxon>Eukaryota</taxon>
        <taxon>Viridiplantae</taxon>
        <taxon>Streptophyta</taxon>
        <taxon>Embryophyta</taxon>
        <taxon>Tracheophyta</taxon>
        <taxon>Spermatophyta</taxon>
        <taxon>Magnoliopsida</taxon>
        <taxon>eudicotyledons</taxon>
        <taxon>Gunneridae</taxon>
        <taxon>Pentapetalae</taxon>
        <taxon>asterids</taxon>
        <taxon>campanulids</taxon>
        <taxon>Asterales</taxon>
        <taxon>Asteraceae</taxon>
        <taxon>Asteroideae</taxon>
        <taxon>Anthemideae</taxon>
        <taxon>Anthemidinae</taxon>
        <taxon>Tanacetum</taxon>
    </lineage>
</organism>
<feature type="region of interest" description="Disordered" evidence="1">
    <location>
        <begin position="1"/>
        <end position="26"/>
    </location>
</feature>
<reference evidence="2" key="1">
    <citation type="journal article" date="2019" name="Sci. Rep.">
        <title>Draft genome of Tanacetum cinerariifolium, the natural source of mosquito coil.</title>
        <authorList>
            <person name="Yamashiro T."/>
            <person name="Shiraishi A."/>
            <person name="Satake H."/>
            <person name="Nakayama K."/>
        </authorList>
    </citation>
    <scope>NUCLEOTIDE SEQUENCE</scope>
</reference>
<dbReference type="AlphaFoldDB" id="A0A699JC57"/>
<evidence type="ECO:0000313" key="2">
    <source>
        <dbReference type="EMBL" id="GFA27044.1"/>
    </source>
</evidence>
<proteinExistence type="predicted"/>
<accession>A0A699JC57</accession>
<name>A0A699JC57_TANCI</name>
<gene>
    <name evidence="2" type="ORF">Tci_599016</name>
</gene>
<evidence type="ECO:0000256" key="1">
    <source>
        <dbReference type="SAM" id="MobiDB-lite"/>
    </source>
</evidence>